<organism evidence="1 2">
    <name type="scientific">Segatella bryantii</name>
    <name type="common">Prevotella bryantii</name>
    <dbReference type="NCBI Taxonomy" id="77095"/>
    <lineage>
        <taxon>Bacteria</taxon>
        <taxon>Pseudomonadati</taxon>
        <taxon>Bacteroidota</taxon>
        <taxon>Bacteroidia</taxon>
        <taxon>Bacteroidales</taxon>
        <taxon>Prevotellaceae</taxon>
        <taxon>Segatella</taxon>
    </lineage>
</organism>
<accession>A0AA37HZI8</accession>
<proteinExistence type="predicted"/>
<protein>
    <submittedName>
        <fullName evidence="1">Uncharacterized protein</fullName>
    </submittedName>
</protein>
<evidence type="ECO:0000313" key="1">
    <source>
        <dbReference type="EMBL" id="GJG28834.1"/>
    </source>
</evidence>
<name>A0AA37HZI8_SEGBR</name>
<dbReference type="EMBL" id="BPTR01000001">
    <property type="protein sequence ID" value="GJG28834.1"/>
    <property type="molecule type" value="Genomic_DNA"/>
</dbReference>
<dbReference type="Proteomes" id="UP000887043">
    <property type="component" value="Unassembled WGS sequence"/>
</dbReference>
<evidence type="ECO:0000313" key="2">
    <source>
        <dbReference type="Proteomes" id="UP000887043"/>
    </source>
</evidence>
<dbReference type="AlphaFoldDB" id="A0AA37HZI8"/>
<dbReference type="RefSeq" id="WP_155815413.1">
    <property type="nucleotide sequence ID" value="NZ_BPTR01000001.1"/>
</dbReference>
<gene>
    <name evidence="1" type="ORF">PRRU23_25340</name>
</gene>
<reference evidence="1" key="1">
    <citation type="submission" date="2021-08" db="EMBL/GenBank/DDBJ databases">
        <title>Prevotella lacticifex sp. nov., isolated from rumen of cow.</title>
        <authorList>
            <person name="Shinkai T."/>
            <person name="Ikeyama N."/>
            <person name="Kumagai M."/>
            <person name="Ohmori H."/>
            <person name="Sakamoto M."/>
            <person name="Ohkuma M."/>
            <person name="Mitsumori M."/>
        </authorList>
    </citation>
    <scope>NUCLEOTIDE SEQUENCE</scope>
    <source>
        <strain evidence="1">DSM 11371</strain>
    </source>
</reference>
<sequence>MKPKSIKVIQSELTIEEQSKLMGGNSAKLKTVVCTGKKKNAAQILLWIT</sequence>
<comment type="caution">
    <text evidence="1">The sequence shown here is derived from an EMBL/GenBank/DDBJ whole genome shotgun (WGS) entry which is preliminary data.</text>
</comment>